<accession>A0A2V2Z0L1</accession>
<keyword evidence="10" id="KW-1185">Reference proteome</keyword>
<evidence type="ECO:0000259" key="8">
    <source>
        <dbReference type="Pfam" id="PF03458"/>
    </source>
</evidence>
<dbReference type="Proteomes" id="UP000246635">
    <property type="component" value="Unassembled WGS sequence"/>
</dbReference>
<evidence type="ECO:0000256" key="5">
    <source>
        <dbReference type="ARBA" id="ARBA00022989"/>
    </source>
</evidence>
<dbReference type="PANTHER" id="PTHR30506:SF3">
    <property type="entry name" value="UPF0126 INNER MEMBRANE PROTEIN YADS-RELATED"/>
    <property type="match status" value="1"/>
</dbReference>
<evidence type="ECO:0000256" key="3">
    <source>
        <dbReference type="ARBA" id="ARBA00022475"/>
    </source>
</evidence>
<feature type="transmembrane region" description="Helical" evidence="7">
    <location>
        <begin position="189"/>
        <end position="208"/>
    </location>
</feature>
<feature type="transmembrane region" description="Helical" evidence="7">
    <location>
        <begin position="82"/>
        <end position="101"/>
    </location>
</feature>
<dbReference type="GO" id="GO:0005886">
    <property type="term" value="C:plasma membrane"/>
    <property type="evidence" value="ECO:0007669"/>
    <property type="project" value="UniProtKB-SubCell"/>
</dbReference>
<dbReference type="Pfam" id="PF03458">
    <property type="entry name" value="Gly_transporter"/>
    <property type="match status" value="2"/>
</dbReference>
<feature type="transmembrane region" description="Helical" evidence="7">
    <location>
        <begin position="46"/>
        <end position="70"/>
    </location>
</feature>
<feature type="transmembrane region" description="Helical" evidence="7">
    <location>
        <begin position="133"/>
        <end position="154"/>
    </location>
</feature>
<feature type="domain" description="Glycine transporter" evidence="8">
    <location>
        <begin position="22"/>
        <end position="95"/>
    </location>
</feature>
<name>A0A2V2Z0L1_9BACL</name>
<comment type="caution">
    <text evidence="9">The sequence shown here is derived from an EMBL/GenBank/DDBJ whole genome shotgun (WGS) entry which is preliminary data.</text>
</comment>
<keyword evidence="6 7" id="KW-0472">Membrane</keyword>
<evidence type="ECO:0000256" key="6">
    <source>
        <dbReference type="ARBA" id="ARBA00023136"/>
    </source>
</evidence>
<reference evidence="9 10" key="1">
    <citation type="submission" date="2018-05" db="EMBL/GenBank/DDBJ databases">
        <title>Genomic Encyclopedia of Type Strains, Phase III (KMG-III): the genomes of soil and plant-associated and newly described type strains.</title>
        <authorList>
            <person name="Whitman W."/>
        </authorList>
    </citation>
    <scope>NUCLEOTIDE SEQUENCE [LARGE SCALE GENOMIC DNA]</scope>
    <source>
        <strain evidence="9 10">CECT 5696</strain>
    </source>
</reference>
<comment type="subcellular location">
    <subcellularLocation>
        <location evidence="1">Cell membrane</location>
        <topology evidence="1">Multi-pass membrane protein</topology>
    </subcellularLocation>
</comment>
<comment type="similarity">
    <text evidence="2">Belongs to the UPF0126 family.</text>
</comment>
<evidence type="ECO:0000313" key="9">
    <source>
        <dbReference type="EMBL" id="PWW00710.1"/>
    </source>
</evidence>
<dbReference type="EMBL" id="QGTQ01000012">
    <property type="protein sequence ID" value="PWW00710.1"/>
    <property type="molecule type" value="Genomic_DNA"/>
</dbReference>
<evidence type="ECO:0000313" key="10">
    <source>
        <dbReference type="Proteomes" id="UP000246635"/>
    </source>
</evidence>
<evidence type="ECO:0000256" key="1">
    <source>
        <dbReference type="ARBA" id="ARBA00004651"/>
    </source>
</evidence>
<sequence length="272" mass="30193">MDAGRTESEAMRAEVDMDIFGVFSIIGTIAFAVSGAIVAMEEEYDILGVFVLGLVTAFGGGVVRNVLIGIPVSTLWSQGELFKIALISMTIAFILPISWLNRWRRSEAFFDAIGLSAFAIQGALYATQIGHPVSAVLVAAMLTGIGGGIIRDVLAGRKPLVLRDEIYAVWAMLAGLCIYNKWFESTIELLTLFVIIIILRMLSVHFRWRLPRRSLKHAFVQSVYDRPEQQQSTQEAQENQAVKQVELERKKTIKPAVGNPIGALVRKGWWNR</sequence>
<feature type="transmembrane region" description="Helical" evidence="7">
    <location>
        <begin position="108"/>
        <end position="127"/>
    </location>
</feature>
<feature type="transmembrane region" description="Helical" evidence="7">
    <location>
        <begin position="20"/>
        <end position="39"/>
    </location>
</feature>
<evidence type="ECO:0000256" key="4">
    <source>
        <dbReference type="ARBA" id="ARBA00022692"/>
    </source>
</evidence>
<keyword evidence="5 7" id="KW-1133">Transmembrane helix</keyword>
<dbReference type="AlphaFoldDB" id="A0A2V2Z0L1"/>
<dbReference type="InterPro" id="IPR005115">
    <property type="entry name" value="Gly_transporter"/>
</dbReference>
<dbReference type="PANTHER" id="PTHR30506">
    <property type="entry name" value="INNER MEMBRANE PROTEIN"/>
    <property type="match status" value="1"/>
</dbReference>
<protein>
    <submittedName>
        <fullName evidence="9">Putative membrane protein YeiH</fullName>
    </submittedName>
</protein>
<keyword evidence="3" id="KW-1003">Cell membrane</keyword>
<feature type="domain" description="Glycine transporter" evidence="8">
    <location>
        <begin position="109"/>
        <end position="178"/>
    </location>
</feature>
<evidence type="ECO:0000256" key="7">
    <source>
        <dbReference type="SAM" id="Phobius"/>
    </source>
</evidence>
<evidence type="ECO:0000256" key="2">
    <source>
        <dbReference type="ARBA" id="ARBA00008193"/>
    </source>
</evidence>
<gene>
    <name evidence="9" type="ORF">DFQ01_11263</name>
</gene>
<keyword evidence="4 7" id="KW-0812">Transmembrane</keyword>
<proteinExistence type="inferred from homology"/>
<organism evidence="9 10">
    <name type="scientific">Paenibacillus cellulosilyticus</name>
    <dbReference type="NCBI Taxonomy" id="375489"/>
    <lineage>
        <taxon>Bacteria</taxon>
        <taxon>Bacillati</taxon>
        <taxon>Bacillota</taxon>
        <taxon>Bacilli</taxon>
        <taxon>Bacillales</taxon>
        <taxon>Paenibacillaceae</taxon>
        <taxon>Paenibacillus</taxon>
    </lineage>
</organism>